<dbReference type="Proteomes" id="UP000069850">
    <property type="component" value="Chromosome 1"/>
</dbReference>
<dbReference type="KEGG" id="mema:MMAB1_2088"/>
<reference evidence="1 2" key="1">
    <citation type="submission" date="2016-01" db="EMBL/GenBank/DDBJ databases">
        <authorList>
            <person name="Manzoor S."/>
        </authorList>
    </citation>
    <scope>NUCLEOTIDE SEQUENCE [LARGE SCALE GENOMIC DNA]</scope>
    <source>
        <strain evidence="1">Methanoculleus sp MAB1</strain>
    </source>
</reference>
<sequence length="53" mass="5833">MNQVRHTLDTGAHAGRGIDCRKRQEFEKTKGLRVEGYSESPLAGRGAIPLLNP</sequence>
<organism evidence="1 2">
    <name type="scientific">Methanoculleus bourgensis</name>
    <dbReference type="NCBI Taxonomy" id="83986"/>
    <lineage>
        <taxon>Archaea</taxon>
        <taxon>Methanobacteriati</taxon>
        <taxon>Methanobacteriota</taxon>
        <taxon>Stenosarchaea group</taxon>
        <taxon>Methanomicrobia</taxon>
        <taxon>Methanomicrobiales</taxon>
        <taxon>Methanomicrobiaceae</taxon>
        <taxon>Methanoculleus</taxon>
    </lineage>
</organism>
<accession>A0A0X3BMT6</accession>
<dbReference type="AlphaFoldDB" id="A0A0X3BMT6"/>
<dbReference type="RefSeq" id="WP_157203679.1">
    <property type="nucleotide sequence ID" value="NZ_LT158599.1"/>
</dbReference>
<evidence type="ECO:0000313" key="2">
    <source>
        <dbReference type="Proteomes" id="UP000069850"/>
    </source>
</evidence>
<name>A0A0X3BMT6_9EURY</name>
<proteinExistence type="predicted"/>
<evidence type="ECO:0000313" key="1">
    <source>
        <dbReference type="EMBL" id="CVK33301.1"/>
    </source>
</evidence>
<protein>
    <submittedName>
        <fullName evidence="1">Uncharacterized protein</fullName>
    </submittedName>
</protein>
<dbReference type="GeneID" id="43321707"/>
<dbReference type="EMBL" id="LT158599">
    <property type="protein sequence ID" value="CVK33301.1"/>
    <property type="molecule type" value="Genomic_DNA"/>
</dbReference>
<gene>
    <name evidence="1" type="ORF">MMAB1_2088</name>
</gene>